<dbReference type="CDD" id="cd07341">
    <property type="entry name" value="M56_BlaR1_MecR1_like"/>
    <property type="match status" value="1"/>
</dbReference>
<evidence type="ECO:0000259" key="3">
    <source>
        <dbReference type="Pfam" id="PF05569"/>
    </source>
</evidence>
<gene>
    <name evidence="4" type="ORF">WMO75_16165</name>
</gene>
<evidence type="ECO:0000313" key="4">
    <source>
        <dbReference type="EMBL" id="MEQ2359828.1"/>
    </source>
</evidence>
<dbReference type="Proteomes" id="UP001446032">
    <property type="component" value="Unassembled WGS sequence"/>
</dbReference>
<dbReference type="InterPro" id="IPR052173">
    <property type="entry name" value="Beta-lactam_resp_regulator"/>
</dbReference>
<comment type="caution">
    <text evidence="4">The sequence shown here is derived from an EMBL/GenBank/DDBJ whole genome shotgun (WGS) entry which is preliminary data.</text>
</comment>
<name>A0ABV1ANP8_9FIRM</name>
<evidence type="ECO:0000313" key="5">
    <source>
        <dbReference type="Proteomes" id="UP001446032"/>
    </source>
</evidence>
<feature type="transmembrane region" description="Helical" evidence="2">
    <location>
        <begin position="39"/>
        <end position="62"/>
    </location>
</feature>
<feature type="compositionally biased region" description="Polar residues" evidence="1">
    <location>
        <begin position="430"/>
        <end position="462"/>
    </location>
</feature>
<dbReference type="RefSeq" id="WP_349078512.1">
    <property type="nucleotide sequence ID" value="NZ_JBBMEI010000075.1"/>
</dbReference>
<keyword evidence="2" id="KW-1133">Transmembrane helix</keyword>
<feature type="transmembrane region" description="Helical" evidence="2">
    <location>
        <begin position="127"/>
        <end position="151"/>
    </location>
</feature>
<evidence type="ECO:0000256" key="1">
    <source>
        <dbReference type="SAM" id="MobiDB-lite"/>
    </source>
</evidence>
<keyword evidence="2" id="KW-0812">Transmembrane</keyword>
<accession>A0ABV1ANP8</accession>
<keyword evidence="5" id="KW-1185">Reference proteome</keyword>
<organism evidence="4 5">
    <name type="scientific">Blautia intestinihominis</name>
    <dbReference type="NCBI Taxonomy" id="3133152"/>
    <lineage>
        <taxon>Bacteria</taxon>
        <taxon>Bacillati</taxon>
        <taxon>Bacillota</taxon>
        <taxon>Clostridia</taxon>
        <taxon>Lachnospirales</taxon>
        <taxon>Lachnospiraceae</taxon>
        <taxon>Blautia</taxon>
    </lineage>
</organism>
<feature type="domain" description="Peptidase M56" evidence="3">
    <location>
        <begin position="8"/>
        <end position="319"/>
    </location>
</feature>
<sequence length="599" mass="66473">MEVLVLHILKLNIIAAVIILLVRLLAVPLKGRVSARWKYFIWLFVAVSLLIPVRVPGSISLVDLQLKKSSPDRIAVQEKDISATVPENGQYISQQETMHPEKRNIQDQDFSRQKIHTVYETGKWMEMATGIFVAVWLIVAVLKLTGEFLAYHLSIRNLERMSLPVTDPVSLRMYREVCRDKRIRRMPELRQNAGLTTPLLAGLFHTKLYLPATGYSAEERKLVFYHELTHYVHRDLWYKMLLRICASIYWFNPFLLIMLKEADKDIENLCDTAVIHRVNQSGHRLYRQLLLRTVAMENRIPYVTASLNDSGMVFKDRILYMMSIRKLKRGILPGVLLALMLVGGNLAFTVSALPVGTGTSAQGNSDGAADDDIPYPDFAPFSELVDMQNAPAISDGQAGAGNAEDVSGVAENLQDNASNRMESTAGAVTGSETTTDSVSPSTEDSVQDNTDSTDSGNTGENTDNIDHYAHLPAGVPYTSGFSSASGVASIVAPGEDENDARVLQDNGDGTYSDEIGFIYSYQGDGTWADAYGNSYRTWNDEDYNFGNQLEHHELQSSSGSVDVKQTTNGDYYYCDSDGVGYTDNGDGTWTDENGNTYTE</sequence>
<dbReference type="Pfam" id="PF05569">
    <property type="entry name" value="Peptidase_M56"/>
    <property type="match status" value="1"/>
</dbReference>
<evidence type="ECO:0000256" key="2">
    <source>
        <dbReference type="SAM" id="Phobius"/>
    </source>
</evidence>
<protein>
    <submittedName>
        <fullName evidence="4">M56 family metallopeptidase</fullName>
    </submittedName>
</protein>
<dbReference type="InterPro" id="IPR008756">
    <property type="entry name" value="Peptidase_M56"/>
</dbReference>
<feature type="transmembrane region" description="Helical" evidence="2">
    <location>
        <begin position="331"/>
        <end position="353"/>
    </location>
</feature>
<feature type="transmembrane region" description="Helical" evidence="2">
    <location>
        <begin position="6"/>
        <end position="27"/>
    </location>
</feature>
<keyword evidence="2" id="KW-0472">Membrane</keyword>
<dbReference type="PANTHER" id="PTHR34978:SF3">
    <property type="entry name" value="SLR0241 PROTEIN"/>
    <property type="match status" value="1"/>
</dbReference>
<proteinExistence type="predicted"/>
<dbReference type="PANTHER" id="PTHR34978">
    <property type="entry name" value="POSSIBLE SENSOR-TRANSDUCER PROTEIN BLAR"/>
    <property type="match status" value="1"/>
</dbReference>
<dbReference type="EMBL" id="JBBMEI010000075">
    <property type="protein sequence ID" value="MEQ2359828.1"/>
    <property type="molecule type" value="Genomic_DNA"/>
</dbReference>
<feature type="region of interest" description="Disordered" evidence="1">
    <location>
        <begin position="422"/>
        <end position="467"/>
    </location>
</feature>
<reference evidence="4 5" key="1">
    <citation type="submission" date="2024-03" db="EMBL/GenBank/DDBJ databases">
        <title>Human intestinal bacterial collection.</title>
        <authorList>
            <person name="Pauvert C."/>
            <person name="Hitch T.C.A."/>
            <person name="Clavel T."/>
        </authorList>
    </citation>
    <scope>NUCLEOTIDE SEQUENCE [LARGE SCALE GENOMIC DNA]</scope>
    <source>
        <strain evidence="4 5">CLA-AA-H95</strain>
    </source>
</reference>